<gene>
    <name evidence="3" type="ORF">B0I08_102318</name>
</gene>
<dbReference type="EMBL" id="PVTL01000002">
    <property type="protein sequence ID" value="PRY69641.1"/>
    <property type="molecule type" value="Genomic_DNA"/>
</dbReference>
<comment type="caution">
    <text evidence="3">The sequence shown here is derived from an EMBL/GenBank/DDBJ whole genome shotgun (WGS) entry which is preliminary data.</text>
</comment>
<evidence type="ECO:0000259" key="2">
    <source>
        <dbReference type="PROSITE" id="PS50234"/>
    </source>
</evidence>
<sequence>MNITPMLPLPILIPVLGVALALVVWQVIRHRGTRLAREWSLRLLMLLLLAAVALRPGVGGTEPGPAAEGGLEVYFVVDTTSSMAAEDFGDEGSPRLSGVRADISALAQTLAGAEFALITFDSSAVQRMPLTSDLSALRSAVTVLTQEVTNYSAGSSIDASTELLTRVLADAEEAHPDRPRVVYYFGDGEQTVATEPGSFAALEPSIDGGAVLGYGTEEGGRMLSYDGYADMYSESTYIQDFTTTPPTDAISRIDETRLQSIADQLGVSYEHRDSGQGVDSLVRGIEFETPDVTTETGTAPTELYWILVIPLLALLVREWIGLARALRETRGVE</sequence>
<feature type="transmembrane region" description="Helical" evidence="1">
    <location>
        <begin position="39"/>
        <end position="58"/>
    </location>
</feature>
<dbReference type="Pfam" id="PF13519">
    <property type="entry name" value="VWA_2"/>
    <property type="match status" value="1"/>
</dbReference>
<feature type="transmembrane region" description="Helical" evidence="1">
    <location>
        <begin position="6"/>
        <end position="27"/>
    </location>
</feature>
<dbReference type="RefSeq" id="WP_106210573.1">
    <property type="nucleotide sequence ID" value="NZ_PVTL01000002.1"/>
</dbReference>
<dbReference type="Gene3D" id="3.40.50.410">
    <property type="entry name" value="von Willebrand factor, type A domain"/>
    <property type="match status" value="1"/>
</dbReference>
<dbReference type="InterPro" id="IPR036465">
    <property type="entry name" value="vWFA_dom_sf"/>
</dbReference>
<evidence type="ECO:0000313" key="4">
    <source>
        <dbReference type="Proteomes" id="UP000237983"/>
    </source>
</evidence>
<dbReference type="Proteomes" id="UP000237983">
    <property type="component" value="Unassembled WGS sequence"/>
</dbReference>
<reference evidence="3 4" key="1">
    <citation type="submission" date="2018-03" db="EMBL/GenBank/DDBJ databases">
        <title>Genomic Encyclopedia of Type Strains, Phase III (KMG-III): the genomes of soil and plant-associated and newly described type strains.</title>
        <authorList>
            <person name="Whitman W."/>
        </authorList>
    </citation>
    <scope>NUCLEOTIDE SEQUENCE [LARGE SCALE GENOMIC DNA]</scope>
    <source>
        <strain evidence="3 4">CGMCC 1.12484</strain>
    </source>
</reference>
<evidence type="ECO:0000256" key="1">
    <source>
        <dbReference type="SAM" id="Phobius"/>
    </source>
</evidence>
<dbReference type="CDD" id="cd00198">
    <property type="entry name" value="vWFA"/>
    <property type="match status" value="1"/>
</dbReference>
<dbReference type="AlphaFoldDB" id="A0A2T0VHJ8"/>
<organism evidence="3 4">
    <name type="scientific">Glaciihabitans tibetensis</name>
    <dbReference type="NCBI Taxonomy" id="1266600"/>
    <lineage>
        <taxon>Bacteria</taxon>
        <taxon>Bacillati</taxon>
        <taxon>Actinomycetota</taxon>
        <taxon>Actinomycetes</taxon>
        <taxon>Micrococcales</taxon>
        <taxon>Microbacteriaceae</taxon>
        <taxon>Glaciihabitans</taxon>
    </lineage>
</organism>
<protein>
    <submittedName>
        <fullName evidence="3">Ca-activated chloride channel family protein</fullName>
    </submittedName>
</protein>
<dbReference type="OrthoDB" id="9814325at2"/>
<keyword evidence="1" id="KW-0472">Membrane</keyword>
<name>A0A2T0VHJ8_9MICO</name>
<dbReference type="InterPro" id="IPR002035">
    <property type="entry name" value="VWF_A"/>
</dbReference>
<keyword evidence="1" id="KW-1133">Transmembrane helix</keyword>
<dbReference type="PROSITE" id="PS50234">
    <property type="entry name" value="VWFA"/>
    <property type="match status" value="1"/>
</dbReference>
<accession>A0A2T0VHJ8</accession>
<dbReference type="SUPFAM" id="SSF53300">
    <property type="entry name" value="vWA-like"/>
    <property type="match status" value="1"/>
</dbReference>
<keyword evidence="4" id="KW-1185">Reference proteome</keyword>
<proteinExistence type="predicted"/>
<feature type="domain" description="VWFA" evidence="2">
    <location>
        <begin position="72"/>
        <end position="265"/>
    </location>
</feature>
<keyword evidence="1" id="KW-0812">Transmembrane</keyword>
<evidence type="ECO:0000313" key="3">
    <source>
        <dbReference type="EMBL" id="PRY69641.1"/>
    </source>
</evidence>